<dbReference type="EC" id="1.18.1.-" evidence="9"/>
<dbReference type="InterPro" id="IPR017938">
    <property type="entry name" value="Riboflavin_synthase-like_b-brl"/>
</dbReference>
<comment type="catalytic activity">
    <reaction evidence="9">
        <text>2 oxidized [2Fe-2S]-[protein] + NADPH = 2 reduced [2Fe-2S]-[protein] + NADP(+) + H(+)</text>
        <dbReference type="Rhea" id="RHEA:67716"/>
        <dbReference type="Rhea" id="RHEA-COMP:17327"/>
        <dbReference type="Rhea" id="RHEA-COMP:17328"/>
        <dbReference type="ChEBI" id="CHEBI:15378"/>
        <dbReference type="ChEBI" id="CHEBI:33737"/>
        <dbReference type="ChEBI" id="CHEBI:33738"/>
        <dbReference type="ChEBI" id="CHEBI:57783"/>
        <dbReference type="ChEBI" id="CHEBI:58349"/>
    </reaction>
</comment>
<dbReference type="InterPro" id="IPR001709">
    <property type="entry name" value="Flavoprot_Pyr_Nucl_cyt_Rdtase"/>
</dbReference>
<dbReference type="PANTHER" id="PTHR19384:SF10">
    <property type="entry name" value="NADPH-DEPENDENT DIFLAVIN OXIDOREDUCTASE 1"/>
    <property type="match status" value="1"/>
</dbReference>
<dbReference type="GO" id="GO:0005739">
    <property type="term" value="C:mitochondrion"/>
    <property type="evidence" value="ECO:0007669"/>
    <property type="project" value="UniProtKB-SubCell"/>
</dbReference>
<dbReference type="EMBL" id="KV429072">
    <property type="protein sequence ID" value="KZT67892.1"/>
    <property type="molecule type" value="Genomic_DNA"/>
</dbReference>
<dbReference type="GO" id="GO:0010181">
    <property type="term" value="F:FMN binding"/>
    <property type="evidence" value="ECO:0007669"/>
    <property type="project" value="UniProtKB-UniRule"/>
</dbReference>
<dbReference type="GO" id="GO:0050661">
    <property type="term" value="F:NADP binding"/>
    <property type="evidence" value="ECO:0007669"/>
    <property type="project" value="UniProtKB-UniRule"/>
</dbReference>
<comment type="subcellular location">
    <subcellularLocation>
        <location evidence="9">Cytoplasm</location>
    </subcellularLocation>
    <subcellularLocation>
        <location evidence="9">Mitochondrion</location>
    </subcellularLocation>
    <text evidence="9">Relocalizes to mitochondria after H(2)O(2) exposure.</text>
</comment>
<comment type="similarity">
    <text evidence="9">In the N-terminal section; belongs to the flavodoxin family.</text>
</comment>
<dbReference type="PROSITE" id="PS51384">
    <property type="entry name" value="FAD_FR"/>
    <property type="match status" value="1"/>
</dbReference>
<dbReference type="InterPro" id="IPR001094">
    <property type="entry name" value="Flavdoxin-like"/>
</dbReference>
<feature type="binding site" evidence="9">
    <location>
        <begin position="70"/>
        <end position="73"/>
    </location>
    <ligand>
        <name>FMN</name>
        <dbReference type="ChEBI" id="CHEBI:58210"/>
    </ligand>
</feature>
<dbReference type="PANTHER" id="PTHR19384">
    <property type="entry name" value="NITRIC OXIDE SYNTHASE-RELATED"/>
    <property type="match status" value="1"/>
</dbReference>
<dbReference type="Pfam" id="PF00175">
    <property type="entry name" value="NAD_binding_1"/>
    <property type="match status" value="1"/>
</dbReference>
<dbReference type="Pfam" id="PF00258">
    <property type="entry name" value="Flavodoxin_1"/>
    <property type="match status" value="1"/>
</dbReference>
<keyword evidence="3 9" id="KW-0963">Cytoplasm</keyword>
<dbReference type="GO" id="GO:0050660">
    <property type="term" value="F:flavin adenine dinucleotide binding"/>
    <property type="evidence" value="ECO:0007669"/>
    <property type="project" value="UniProtKB-UniRule"/>
</dbReference>
<evidence type="ECO:0000256" key="8">
    <source>
        <dbReference type="ARBA" id="ARBA00023002"/>
    </source>
</evidence>
<dbReference type="Pfam" id="PF00667">
    <property type="entry name" value="FAD_binding_1"/>
    <property type="match status" value="1"/>
</dbReference>
<feature type="binding site" evidence="9">
    <location>
        <position position="353"/>
    </location>
    <ligand>
        <name>FAD</name>
        <dbReference type="ChEBI" id="CHEBI:57692"/>
    </ligand>
</feature>
<dbReference type="InterPro" id="IPR001433">
    <property type="entry name" value="OxRdtase_FAD/NAD-bd"/>
</dbReference>
<evidence type="ECO:0000256" key="4">
    <source>
        <dbReference type="ARBA" id="ARBA00022630"/>
    </source>
</evidence>
<proteinExistence type="inferred from homology"/>
<comment type="similarity">
    <text evidence="9">Belongs to the NADPH-dependent diflavin oxidoreductase NDOR1 family.</text>
</comment>
<dbReference type="GO" id="GO:0016226">
    <property type="term" value="P:iron-sulfur cluster assembly"/>
    <property type="evidence" value="ECO:0007669"/>
    <property type="project" value="UniProtKB-UniRule"/>
</dbReference>
<sequence length="598" mass="67500">MSFSASAAAEDGDGRSVTVLYATETGTAQEVADRIAAQCRRIHVRARVHNLETYPPENLISEDVVIFSVATTGSGKEPRAMTPLWNLLLRSDLPQDLFEDLSFAVFGLGDSAYEKFCWPAKLLSRRLEGLGATEICSRGEGDDQHHLGIDGAFEPWLRKLTHTLLEFYPLPPLLDIQSADGLPPPRVSITDSDARTLAAYQHPLDDDPQHYTATVSCNRRITAEDWYQDVRHFELDFDEDVRYEPGDIAIVHPEAQPADVEGFLVCTGFDATADDPVTVTQTLQDQSLPDFLPTTTTLRTLFTRHLDISAVPRRSFFALLRHFVFDELEIEKLDEFLSEEGADELYEYCQRPRRMIREVLEEFRSACIPREYIFDLFPPIRPRQFSIASSVKRHPRQIHLCVAMVQYKTMLRIPRRGLCTDYMSRLQPGDALSIGLRKGLFCLPQDGATPIICVGPGTGVAPMRAIIEDRTHDGFNRNTLYFGCRSASKDQHYATEWHAYADNGALTYRTAFSRDGPEGTPRRYVQDVMCEDLQALWRVLGVEGGWLFISGSANKMPAGVRQAIRDAAKREAKKTLEEANEFVALLEREGRLIEECWS</sequence>
<dbReference type="SUPFAM" id="SSF52218">
    <property type="entry name" value="Flavoproteins"/>
    <property type="match status" value="1"/>
</dbReference>
<dbReference type="Proteomes" id="UP000076727">
    <property type="component" value="Unassembled WGS sequence"/>
</dbReference>
<name>A0A165P8B9_9APHY</name>
<keyword evidence="8 9" id="KW-0560">Oxidoreductase</keyword>
<evidence type="ECO:0000256" key="9">
    <source>
        <dbReference type="HAMAP-Rule" id="MF_03178"/>
    </source>
</evidence>
<feature type="binding site" evidence="9">
    <location>
        <begin position="513"/>
        <end position="514"/>
    </location>
    <ligand>
        <name>NADP(+)</name>
        <dbReference type="ChEBI" id="CHEBI:58349"/>
    </ligand>
</feature>
<dbReference type="InterPro" id="IPR008254">
    <property type="entry name" value="Flavodoxin/NO_synth"/>
</dbReference>
<dbReference type="OrthoDB" id="1856718at2759"/>
<keyword evidence="5 9" id="KW-0288">FMN</keyword>
<comment type="cofactor">
    <cofactor evidence="2 9">
        <name>FAD</name>
        <dbReference type="ChEBI" id="CHEBI:57692"/>
    </cofactor>
</comment>
<dbReference type="InterPro" id="IPR029039">
    <property type="entry name" value="Flavoprotein-like_sf"/>
</dbReference>
<keyword evidence="4 9" id="KW-0285">Flavoprotein</keyword>
<accession>A0A165P8B9</accession>
<feature type="binding site" evidence="9">
    <location>
        <begin position="23"/>
        <end position="28"/>
    </location>
    <ligand>
        <name>FMN</name>
        <dbReference type="ChEBI" id="CHEBI:58210"/>
    </ligand>
</feature>
<organism evidence="12 13">
    <name type="scientific">Daedalea quercina L-15889</name>
    <dbReference type="NCBI Taxonomy" id="1314783"/>
    <lineage>
        <taxon>Eukaryota</taxon>
        <taxon>Fungi</taxon>
        <taxon>Dikarya</taxon>
        <taxon>Basidiomycota</taxon>
        <taxon>Agaricomycotina</taxon>
        <taxon>Agaricomycetes</taxon>
        <taxon>Polyporales</taxon>
        <taxon>Fomitopsis</taxon>
    </lineage>
</organism>
<gene>
    <name evidence="9" type="primary">TAH18</name>
    <name evidence="12" type="ORF">DAEQUDRAFT_728673</name>
</gene>
<dbReference type="AlphaFoldDB" id="A0A165P8B9"/>
<dbReference type="SUPFAM" id="SSF63380">
    <property type="entry name" value="Riboflavin synthase domain-like"/>
    <property type="match status" value="1"/>
</dbReference>
<evidence type="ECO:0000256" key="6">
    <source>
        <dbReference type="ARBA" id="ARBA00022827"/>
    </source>
</evidence>
<dbReference type="InterPro" id="IPR003097">
    <property type="entry name" value="CysJ-like_FAD-binding"/>
</dbReference>
<protein>
    <recommendedName>
        <fullName evidence="9">NADPH-dependent diflavin oxidoreductase 1</fullName>
        <ecNumber evidence="9">1.18.1.-</ecNumber>
    </recommendedName>
    <alternativeName>
        <fullName evidence="9">NADPH-dependent FMN and FAD-containing oxidoreductase</fullName>
    </alternativeName>
</protein>
<evidence type="ECO:0000256" key="5">
    <source>
        <dbReference type="ARBA" id="ARBA00022643"/>
    </source>
</evidence>
<feature type="binding site" evidence="9">
    <location>
        <begin position="522"/>
        <end position="526"/>
    </location>
    <ligand>
        <name>NADP(+)</name>
        <dbReference type="ChEBI" id="CHEBI:58349"/>
    </ligand>
</feature>
<evidence type="ECO:0000259" key="11">
    <source>
        <dbReference type="PROSITE" id="PS51384"/>
    </source>
</evidence>
<feature type="binding site" evidence="9">
    <location>
        <position position="597"/>
    </location>
    <ligand>
        <name>FAD</name>
        <dbReference type="ChEBI" id="CHEBI:57692"/>
    </ligand>
</feature>
<dbReference type="InterPro" id="IPR023173">
    <property type="entry name" value="NADPH_Cyt_P450_Rdtase_alpha"/>
</dbReference>
<comment type="function">
    <text evidence="9">NADPH-dependent reductase which is a central component of the cytosolic iron-sulfur (Fe-S) protein assembly (CIA) machinery. Transfers electrons from NADPH via its FAD and FMN prosthetic groups to the [2Fe-2S] cluster of DRE2, another key component of the CIA machinery. In turn, this reduced cluster provides electrons for assembly of cytosolic iron-sulfur cluster proteins. Positively controls H(2)O(2)-induced cell death.</text>
</comment>
<dbReference type="STRING" id="1314783.A0A165P8B9"/>
<evidence type="ECO:0000256" key="1">
    <source>
        <dbReference type="ARBA" id="ARBA00001917"/>
    </source>
</evidence>
<dbReference type="Gene3D" id="2.40.30.10">
    <property type="entry name" value="Translation factors"/>
    <property type="match status" value="1"/>
</dbReference>
<dbReference type="InterPro" id="IPR039261">
    <property type="entry name" value="FNR_nucleotide-bd"/>
</dbReference>
<evidence type="ECO:0000313" key="13">
    <source>
        <dbReference type="Proteomes" id="UP000076727"/>
    </source>
</evidence>
<feature type="binding site" evidence="9">
    <location>
        <begin position="383"/>
        <end position="386"/>
    </location>
    <ligand>
        <name>FAD</name>
        <dbReference type="ChEBI" id="CHEBI:57692"/>
    </ligand>
</feature>
<dbReference type="InterPro" id="IPR017927">
    <property type="entry name" value="FAD-bd_FR_type"/>
</dbReference>
<dbReference type="GO" id="GO:0160246">
    <property type="term" value="F:NADPH-iron-sulfur [2Fe-2S] protein oxidoreductase activity"/>
    <property type="evidence" value="ECO:0007669"/>
    <property type="project" value="InterPro"/>
</dbReference>
<dbReference type="Gene3D" id="3.40.50.80">
    <property type="entry name" value="Nucleotide-binding domain of ferredoxin-NADP reductase (FNR) module"/>
    <property type="match status" value="1"/>
</dbReference>
<dbReference type="GO" id="GO:0005829">
    <property type="term" value="C:cytosol"/>
    <property type="evidence" value="ECO:0007669"/>
    <property type="project" value="TreeGrafter"/>
</dbReference>
<evidence type="ECO:0000259" key="10">
    <source>
        <dbReference type="PROSITE" id="PS50902"/>
    </source>
</evidence>
<reference evidence="12 13" key="1">
    <citation type="journal article" date="2016" name="Mol. Biol. Evol.">
        <title>Comparative Genomics of Early-Diverging Mushroom-Forming Fungi Provides Insights into the Origins of Lignocellulose Decay Capabilities.</title>
        <authorList>
            <person name="Nagy L.G."/>
            <person name="Riley R."/>
            <person name="Tritt A."/>
            <person name="Adam C."/>
            <person name="Daum C."/>
            <person name="Floudas D."/>
            <person name="Sun H."/>
            <person name="Yadav J.S."/>
            <person name="Pangilinan J."/>
            <person name="Larsson K.H."/>
            <person name="Matsuura K."/>
            <person name="Barry K."/>
            <person name="Labutti K."/>
            <person name="Kuo R."/>
            <person name="Ohm R.A."/>
            <person name="Bhattacharya S.S."/>
            <person name="Shirouzu T."/>
            <person name="Yoshinaga Y."/>
            <person name="Martin F.M."/>
            <person name="Grigoriev I.V."/>
            <person name="Hibbett D.S."/>
        </authorList>
    </citation>
    <scope>NUCLEOTIDE SEQUENCE [LARGE SCALE GENOMIC DNA]</scope>
    <source>
        <strain evidence="12 13">L-15889</strain>
    </source>
</reference>
<keyword evidence="9" id="KW-0496">Mitochondrion</keyword>
<dbReference type="InterPro" id="IPR028879">
    <property type="entry name" value="NDOR1"/>
</dbReference>
<feature type="binding site" evidence="9">
    <location>
        <position position="143"/>
    </location>
    <ligand>
        <name>FMN</name>
        <dbReference type="ChEBI" id="CHEBI:58210"/>
    </ligand>
</feature>
<comment type="subunit">
    <text evidence="9">Interacts with DRE2; as part of the cytosolic iron-sulfur (Fe-S) protein assembly (CIA) machinery.</text>
</comment>
<evidence type="ECO:0000256" key="3">
    <source>
        <dbReference type="ARBA" id="ARBA00022490"/>
    </source>
</evidence>
<dbReference type="PRINTS" id="PR00371">
    <property type="entry name" value="FPNCR"/>
</dbReference>
<evidence type="ECO:0000256" key="7">
    <source>
        <dbReference type="ARBA" id="ARBA00022857"/>
    </source>
</evidence>
<dbReference type="PRINTS" id="PR00369">
    <property type="entry name" value="FLAVODOXIN"/>
</dbReference>
<evidence type="ECO:0000256" key="2">
    <source>
        <dbReference type="ARBA" id="ARBA00001974"/>
    </source>
</evidence>
<keyword evidence="13" id="KW-1185">Reference proteome</keyword>
<keyword evidence="6 9" id="KW-0274">FAD</keyword>
<dbReference type="HAMAP" id="MF_03178">
    <property type="entry name" value="NDOR1"/>
    <property type="match status" value="1"/>
</dbReference>
<feature type="binding site" evidence="9">
    <location>
        <begin position="417"/>
        <end position="420"/>
    </location>
    <ligand>
        <name>FAD</name>
        <dbReference type="ChEBI" id="CHEBI:57692"/>
    </ligand>
</feature>
<dbReference type="Gene3D" id="3.40.50.360">
    <property type="match status" value="1"/>
</dbReference>
<feature type="domain" description="FAD-binding FR-type" evidence="11">
    <location>
        <begin position="208"/>
        <end position="444"/>
    </location>
</feature>
<evidence type="ECO:0000313" key="12">
    <source>
        <dbReference type="EMBL" id="KZT67892.1"/>
    </source>
</evidence>
<comment type="similarity">
    <text evidence="9">In the C-terminal section; belongs to the flavoprotein pyridine nucleotide cytochrome reductase family.</text>
</comment>
<feature type="domain" description="Flavodoxin-like" evidence="10">
    <location>
        <begin position="17"/>
        <end position="161"/>
    </location>
</feature>
<dbReference type="GO" id="GO:0016651">
    <property type="term" value="F:oxidoreductase activity, acting on NAD(P)H"/>
    <property type="evidence" value="ECO:0007669"/>
    <property type="project" value="UniProtKB-UniRule"/>
</dbReference>
<feature type="binding site" evidence="9">
    <location>
        <position position="458"/>
    </location>
    <ligand>
        <name>NADP(+)</name>
        <dbReference type="ChEBI" id="CHEBI:58349"/>
    </ligand>
</feature>
<dbReference type="SUPFAM" id="SSF52343">
    <property type="entry name" value="Ferredoxin reductase-like, C-terminal NADP-linked domain"/>
    <property type="match status" value="1"/>
</dbReference>
<keyword evidence="7 9" id="KW-0521">NADP</keyword>
<dbReference type="PROSITE" id="PS50902">
    <property type="entry name" value="FLAVODOXIN_LIKE"/>
    <property type="match status" value="1"/>
</dbReference>
<comment type="caution">
    <text evidence="9">Lacks conserved residue(s) required for the propagation of feature annotation.</text>
</comment>
<dbReference type="Gene3D" id="1.20.990.10">
    <property type="entry name" value="NADPH-cytochrome p450 Reductase, Chain A, domain 3"/>
    <property type="match status" value="1"/>
</dbReference>
<comment type="cofactor">
    <cofactor evidence="1 9">
        <name>FMN</name>
        <dbReference type="ChEBI" id="CHEBI:58210"/>
    </cofactor>
</comment>